<gene>
    <name evidence="1" type="ORF">SIMMY50_240</name>
</gene>
<organism evidence="1 2">
    <name type="scientific">Erwinia phage vB_EamM_Simmy50</name>
    <dbReference type="NCBI Taxonomy" id="1815988"/>
    <lineage>
        <taxon>Viruses</taxon>
        <taxon>Duplodnaviria</taxon>
        <taxon>Heunggongvirae</taxon>
        <taxon>Uroviricota</taxon>
        <taxon>Caudoviricetes</taxon>
        <taxon>Chimalliviridae</taxon>
        <taxon>Agricanvirus</taxon>
        <taxon>Agricanvirus simmy50</taxon>
    </lineage>
</organism>
<sequence>MSNSMFICLSLLAVISVSGGIAFAKSLSPTHAMMTAFAYLREQLGDDAAQYEYDKRSHLLCMTNLVETNYALVCGKHFERAEQKRAWLVKEAEEIQLTPRQQLMLLDSLLNLNTRPEQAKKIVKVRSTKEIVDLAAKYASDNRRIEAPLALFR</sequence>
<dbReference type="Proteomes" id="UP000222975">
    <property type="component" value="Segment"/>
</dbReference>
<keyword evidence="2" id="KW-1185">Reference proteome</keyword>
<reference evidence="2" key="1">
    <citation type="submission" date="2016-03" db="EMBL/GenBank/DDBJ databases">
        <authorList>
            <person name="Sharma R."/>
            <person name="Simister A.R."/>
            <person name="Berg J.A."/>
            <person name="Jensen G.L."/>
            <person name="Keele B.R."/>
            <person name="Ward M.E.H."/>
            <person name="Breakwell D.P."/>
            <person name="Hope S."/>
            <person name="Grose J.H."/>
        </authorList>
    </citation>
    <scope>NUCLEOTIDE SEQUENCE [LARGE SCALE GENOMIC DNA]</scope>
</reference>
<proteinExistence type="predicted"/>
<accession>A0A173GE81</accession>
<name>A0A173GE81_9CAUD</name>
<evidence type="ECO:0000313" key="2">
    <source>
        <dbReference type="Proteomes" id="UP000222975"/>
    </source>
</evidence>
<dbReference type="EMBL" id="KU886223">
    <property type="protein sequence ID" value="ANH51699.1"/>
    <property type="molecule type" value="Genomic_DNA"/>
</dbReference>
<protein>
    <submittedName>
        <fullName evidence="1">Uncharacterized protein</fullName>
    </submittedName>
</protein>
<evidence type="ECO:0000313" key="1">
    <source>
        <dbReference type="EMBL" id="ANH51699.1"/>
    </source>
</evidence>